<dbReference type="CDD" id="cd07535">
    <property type="entry name" value="HAD_VSP"/>
    <property type="match status" value="1"/>
</dbReference>
<dbReference type="Proteomes" id="UP000823388">
    <property type="component" value="Chromosome 4N"/>
</dbReference>
<feature type="signal peptide" evidence="3">
    <location>
        <begin position="1"/>
        <end position="26"/>
    </location>
</feature>
<dbReference type="PANTHER" id="PTHR31284:SF7">
    <property type="entry name" value="ACID PHOSPHATASE-LIKE PROTEIN"/>
    <property type="match status" value="1"/>
</dbReference>
<gene>
    <name evidence="4" type="ORF">PVAP13_4NG038900</name>
</gene>
<dbReference type="SUPFAM" id="SSF56784">
    <property type="entry name" value="HAD-like"/>
    <property type="match status" value="1"/>
</dbReference>
<dbReference type="InterPro" id="IPR036412">
    <property type="entry name" value="HAD-like_sf"/>
</dbReference>
<dbReference type="PANTHER" id="PTHR31284">
    <property type="entry name" value="ACID PHOSPHATASE-LIKE PROTEIN"/>
    <property type="match status" value="1"/>
</dbReference>
<evidence type="ECO:0000256" key="3">
    <source>
        <dbReference type="SAM" id="SignalP"/>
    </source>
</evidence>
<accession>A0A8T0SZ23</accession>
<dbReference type="GO" id="GO:0003993">
    <property type="term" value="F:acid phosphatase activity"/>
    <property type="evidence" value="ECO:0007669"/>
    <property type="project" value="InterPro"/>
</dbReference>
<sequence length="378" mass="41022">MARRDGLVHLLVTLILLLLATLLAAAAAIAEAAAPAEVEVELPPAAPAQNASKEAEAETAEQQPPPPSHILPRPLIIELPSSAAARAAGAEEALGEVPADAVAASLEVEVEVEVDLVPAAPAQDASEEVAAEAQQQHLPRPLVIDLPSSSAAGPRGGDDVPADVRCASWRLAAEANNLAPWKAVPAECVAHVRDYVTGVAYRSDLELVARESAAYARAAPLRGDGRDAWVFDVDETLLSNLPYYADHGYGLELFDHQKFDRWVERGEARAIPSSLKLYNEVRELGFKTFLLTGRSEVHQGVTMENLKKQGFHDWDKLILRAACDREKTATVYKSEKRKEMEEEGYRILGNSGDQWSDLLGSPMSVRSFKLPNPMYYIP</sequence>
<evidence type="ECO:0000313" key="4">
    <source>
        <dbReference type="EMBL" id="KAG2604080.1"/>
    </source>
</evidence>
<evidence type="ECO:0000256" key="1">
    <source>
        <dbReference type="ARBA" id="ARBA00022729"/>
    </source>
</evidence>
<dbReference type="OrthoDB" id="59415at2759"/>
<dbReference type="Gene3D" id="3.40.50.1000">
    <property type="entry name" value="HAD superfamily/HAD-like"/>
    <property type="match status" value="1"/>
</dbReference>
<reference evidence="4" key="1">
    <citation type="submission" date="2020-05" db="EMBL/GenBank/DDBJ databases">
        <title>WGS assembly of Panicum virgatum.</title>
        <authorList>
            <person name="Lovell J.T."/>
            <person name="Jenkins J."/>
            <person name="Shu S."/>
            <person name="Juenger T.E."/>
            <person name="Schmutz J."/>
        </authorList>
    </citation>
    <scope>NUCLEOTIDE SEQUENCE</scope>
    <source>
        <strain evidence="4">AP13</strain>
    </source>
</reference>
<organism evidence="4 5">
    <name type="scientific">Panicum virgatum</name>
    <name type="common">Blackwell switchgrass</name>
    <dbReference type="NCBI Taxonomy" id="38727"/>
    <lineage>
        <taxon>Eukaryota</taxon>
        <taxon>Viridiplantae</taxon>
        <taxon>Streptophyta</taxon>
        <taxon>Embryophyta</taxon>
        <taxon>Tracheophyta</taxon>
        <taxon>Spermatophyta</taxon>
        <taxon>Magnoliopsida</taxon>
        <taxon>Liliopsida</taxon>
        <taxon>Poales</taxon>
        <taxon>Poaceae</taxon>
        <taxon>PACMAD clade</taxon>
        <taxon>Panicoideae</taxon>
        <taxon>Panicodae</taxon>
        <taxon>Paniceae</taxon>
        <taxon>Panicinae</taxon>
        <taxon>Panicum</taxon>
        <taxon>Panicum sect. Hiantes</taxon>
    </lineage>
</organism>
<dbReference type="InterPro" id="IPR005519">
    <property type="entry name" value="Acid_phosphat_B-like"/>
</dbReference>
<dbReference type="Pfam" id="PF03767">
    <property type="entry name" value="Acid_phosphat_B"/>
    <property type="match status" value="1"/>
</dbReference>
<feature type="chain" id="PRO_5035817550" description="Acid phosphatase 1" evidence="3">
    <location>
        <begin position="27"/>
        <end position="378"/>
    </location>
</feature>
<dbReference type="InterPro" id="IPR010028">
    <property type="entry name" value="Acid_phosphatase_pln"/>
</dbReference>
<dbReference type="InterPro" id="IPR023214">
    <property type="entry name" value="HAD_sf"/>
</dbReference>
<comment type="caution">
    <text evidence="4">The sequence shown here is derived from an EMBL/GenBank/DDBJ whole genome shotgun (WGS) entry which is preliminary data.</text>
</comment>
<keyword evidence="5" id="KW-1185">Reference proteome</keyword>
<proteinExistence type="predicted"/>
<name>A0A8T0SZ23_PANVG</name>
<protein>
    <recommendedName>
        <fullName evidence="6">Acid phosphatase 1</fullName>
    </recommendedName>
</protein>
<keyword evidence="1 3" id="KW-0732">Signal</keyword>
<evidence type="ECO:0000313" key="5">
    <source>
        <dbReference type="Proteomes" id="UP000823388"/>
    </source>
</evidence>
<dbReference type="NCBIfam" id="TIGR01675">
    <property type="entry name" value="plant-AP"/>
    <property type="match status" value="1"/>
</dbReference>
<evidence type="ECO:0008006" key="6">
    <source>
        <dbReference type="Google" id="ProtNLM"/>
    </source>
</evidence>
<dbReference type="AlphaFoldDB" id="A0A8T0SZ23"/>
<evidence type="ECO:0000256" key="2">
    <source>
        <dbReference type="SAM" id="MobiDB-lite"/>
    </source>
</evidence>
<feature type="region of interest" description="Disordered" evidence="2">
    <location>
        <begin position="46"/>
        <end position="73"/>
    </location>
</feature>
<dbReference type="EMBL" id="CM029044">
    <property type="protein sequence ID" value="KAG2604080.1"/>
    <property type="molecule type" value="Genomic_DNA"/>
</dbReference>